<comment type="similarity">
    <text evidence="1">Belongs to the UPF0047 family.</text>
</comment>
<organism evidence="2">
    <name type="scientific">marine sediment metagenome</name>
    <dbReference type="NCBI Taxonomy" id="412755"/>
    <lineage>
        <taxon>unclassified sequences</taxon>
        <taxon>metagenomes</taxon>
        <taxon>ecological metagenomes</taxon>
    </lineage>
</organism>
<evidence type="ECO:0000256" key="1">
    <source>
        <dbReference type="ARBA" id="ARBA00005534"/>
    </source>
</evidence>
<dbReference type="SUPFAM" id="SSF111038">
    <property type="entry name" value="YjbQ-like"/>
    <property type="match status" value="1"/>
</dbReference>
<dbReference type="InterPro" id="IPR035917">
    <property type="entry name" value="YjbQ-like_sf"/>
</dbReference>
<reference evidence="2" key="1">
    <citation type="journal article" date="2014" name="Front. Microbiol.">
        <title>High frequency of phylogenetically diverse reductive dehalogenase-homologous genes in deep subseafloor sedimentary metagenomes.</title>
        <authorList>
            <person name="Kawai M."/>
            <person name="Futagami T."/>
            <person name="Toyoda A."/>
            <person name="Takaki Y."/>
            <person name="Nishi S."/>
            <person name="Hori S."/>
            <person name="Arai W."/>
            <person name="Tsubouchi T."/>
            <person name="Morono Y."/>
            <person name="Uchiyama I."/>
            <person name="Ito T."/>
            <person name="Fujiyama A."/>
            <person name="Inagaki F."/>
            <person name="Takami H."/>
        </authorList>
    </citation>
    <scope>NUCLEOTIDE SEQUENCE</scope>
    <source>
        <strain evidence="2">Expedition CK06-06</strain>
    </source>
</reference>
<dbReference type="Gene3D" id="2.60.120.460">
    <property type="entry name" value="YjbQ-like"/>
    <property type="match status" value="1"/>
</dbReference>
<proteinExistence type="inferred from homology"/>
<dbReference type="PIRSF" id="PIRSF004681">
    <property type="entry name" value="UCP004681"/>
    <property type="match status" value="1"/>
</dbReference>
<dbReference type="Pfam" id="PF01894">
    <property type="entry name" value="YjbQ"/>
    <property type="match status" value="1"/>
</dbReference>
<gene>
    <name evidence="2" type="ORF">S01H1_11596</name>
</gene>
<evidence type="ECO:0000313" key="2">
    <source>
        <dbReference type="EMBL" id="GAF80605.1"/>
    </source>
</evidence>
<sequence>MLLHINVFTRGKEVLEEITQRINDVVHRSGVEEGVCYLYLPHTTAGIIINENADPSVGRDILSRLDTLVPSRGNYHHLEGNAPAHIKSCLTGLSLMVPIDNGRLALGRWQGVFLCEFDGPRDRTILVQVISGQAAGPGEAP</sequence>
<comment type="caution">
    <text evidence="2">The sequence shown here is derived from an EMBL/GenBank/DDBJ whole genome shotgun (WGS) entry which is preliminary data.</text>
</comment>
<dbReference type="EMBL" id="BARS01005915">
    <property type="protein sequence ID" value="GAF80605.1"/>
    <property type="molecule type" value="Genomic_DNA"/>
</dbReference>
<accession>X0TWV6</accession>
<evidence type="ECO:0008006" key="3">
    <source>
        <dbReference type="Google" id="ProtNLM"/>
    </source>
</evidence>
<dbReference type="PANTHER" id="PTHR30615:SF8">
    <property type="entry name" value="UPF0047 PROTEIN C4A8.02C"/>
    <property type="match status" value="1"/>
</dbReference>
<dbReference type="PANTHER" id="PTHR30615">
    <property type="entry name" value="UNCHARACTERIZED PROTEIN YJBQ-RELATED"/>
    <property type="match status" value="1"/>
</dbReference>
<dbReference type="NCBIfam" id="TIGR00149">
    <property type="entry name" value="TIGR00149_YjbQ"/>
    <property type="match status" value="1"/>
</dbReference>
<dbReference type="InterPro" id="IPR001602">
    <property type="entry name" value="UPF0047_YjbQ-like"/>
</dbReference>
<name>X0TWV6_9ZZZZ</name>
<dbReference type="AlphaFoldDB" id="X0TWV6"/>
<protein>
    <recommendedName>
        <fullName evidence="3">Secondary thiamine-phosphate synthase enzyme</fullName>
    </recommendedName>
</protein>